<dbReference type="SUPFAM" id="SSF50978">
    <property type="entry name" value="WD40 repeat-like"/>
    <property type="match status" value="1"/>
</dbReference>
<evidence type="ECO:0000313" key="6">
    <source>
        <dbReference type="EMBL" id="JAV61237.1"/>
    </source>
</evidence>
<dbReference type="AlphaFoldDB" id="A0A1Y1KQT6"/>
<evidence type="ECO:0000313" key="8">
    <source>
        <dbReference type="Proteomes" id="UP000327044"/>
    </source>
</evidence>
<dbReference type="InParanoid" id="A0A1Y1KQT6"/>
<dbReference type="PROSITE" id="PS50294">
    <property type="entry name" value="WD_REPEATS_REGION"/>
    <property type="match status" value="2"/>
</dbReference>
<evidence type="ECO:0000256" key="2">
    <source>
        <dbReference type="ARBA" id="ARBA00022786"/>
    </source>
</evidence>
<reference evidence="6" key="1">
    <citation type="journal article" date="2016" name="Sci. Rep.">
        <title>Molecular characterization of firefly nuptial gifts: a multi-omics approach sheds light on postcopulatory sexual selection.</title>
        <authorList>
            <person name="Al-Wathiqui N."/>
            <person name="Fallon T.R."/>
            <person name="South A."/>
            <person name="Weng J.K."/>
            <person name="Lewis S.M."/>
        </authorList>
    </citation>
    <scope>NUCLEOTIDE SEQUENCE</scope>
</reference>
<dbReference type="FunCoup" id="A0A1Y1KQT6">
    <property type="interactions" value="590"/>
</dbReference>
<dbReference type="EMBL" id="VVIM01000005">
    <property type="protein sequence ID" value="KAB0799925.1"/>
    <property type="molecule type" value="Genomic_DNA"/>
</dbReference>
<feature type="repeat" description="WD" evidence="4">
    <location>
        <begin position="310"/>
        <end position="339"/>
    </location>
</feature>
<dbReference type="SMART" id="SM00320">
    <property type="entry name" value="WD40"/>
    <property type="match status" value="6"/>
</dbReference>
<comment type="pathway">
    <text evidence="1">Protein modification; protein ubiquitination.</text>
</comment>
<dbReference type="Gene3D" id="2.130.10.10">
    <property type="entry name" value="YVTN repeat-like/Quinoprotein amine dehydrogenase"/>
    <property type="match status" value="2"/>
</dbReference>
<dbReference type="GO" id="GO:0043161">
    <property type="term" value="P:proteasome-mediated ubiquitin-dependent protein catabolic process"/>
    <property type="evidence" value="ECO:0007669"/>
    <property type="project" value="TreeGrafter"/>
</dbReference>
<proteinExistence type="inferred from homology"/>
<protein>
    <submittedName>
        <fullName evidence="6">Uncharacterized protein</fullName>
    </submittedName>
</protein>
<evidence type="ECO:0000256" key="5">
    <source>
        <dbReference type="SAM" id="MobiDB-lite"/>
    </source>
</evidence>
<feature type="repeat" description="WD" evidence="4">
    <location>
        <begin position="198"/>
        <end position="232"/>
    </location>
</feature>
<feature type="compositionally biased region" description="Low complexity" evidence="5">
    <location>
        <begin position="547"/>
        <end position="560"/>
    </location>
</feature>
<dbReference type="PANTHER" id="PTHR22852:SF0">
    <property type="entry name" value="DENTICLELESS PROTEIN HOMOLOG"/>
    <property type="match status" value="1"/>
</dbReference>
<gene>
    <name evidence="7" type="ORF">PPYR_07805</name>
</gene>
<reference evidence="7" key="3">
    <citation type="submission" date="2019-08" db="EMBL/GenBank/DDBJ databases">
        <authorList>
            <consortium name="Photinus pyralis genome working group"/>
            <person name="Fallon T.R."/>
            <person name="Sander Lower S.E."/>
            <person name="Weng J.-K."/>
        </authorList>
    </citation>
    <scope>NUCLEOTIDE SEQUENCE</scope>
    <source>
        <strain evidence="7">1611_PpyrPB1</strain>
        <tissue evidence="7">Whole body</tissue>
    </source>
</reference>
<sequence length="591" mass="65847">MSIVQSLIDQQIGLSRLTNYDLAIKRLWCAKDEDFSRILPYDNSEFEAAADPPIFACKFAHLKGYRQIYALANEEGRIAICNKDTKSRLGCSVHNNAIFDIAWMPNAMKLVTASGDHMASLLDVSQGGVTCVRMFQGHKRSLKTVACCRDADSIFATGSRDGRLIIWDTRMGTNEFFGVTDILIPLTHVQRVSGKVREVSASSSVTGVIFKDCNTLISCGAGDGVIKVWDIRKTYYSLDKIPTPKYSLPYSGDTLRYGYSNLLMNSNGTKLYASCLDNAIYVYNLATYNPKPVMKYVGHKNSTYYVKACLSPDDNYILSGSSDHDGYIWNVKNSNPLVKLSGHDAEVTCVAWCEDNSNVVITCSDDLRHKVWRVCADVTEISASENSNRAVEVIATTTSPARKCKSSPLSLNVAKRKHEVLDDFPTLECDASKRMEKCMKTDTPNKRKLLTAIDLNVYETKPLKRFKFDFTSTKGQTLLDNLPNFVMDGSAPHLNISPVKKQERDWLTKLRLERLQLTQVEELSRSSPSKIPRFDHGSSPKSKKSDVLPVSSSSSKSPLLRYFKVKSNPNPTCRAKSPNSISISSQSQSSQ</sequence>
<dbReference type="GO" id="GO:0005634">
    <property type="term" value="C:nucleus"/>
    <property type="evidence" value="ECO:0007669"/>
    <property type="project" value="TreeGrafter"/>
</dbReference>
<evidence type="ECO:0000256" key="1">
    <source>
        <dbReference type="ARBA" id="ARBA00004906"/>
    </source>
</evidence>
<keyword evidence="2" id="KW-0833">Ubl conjugation pathway</keyword>
<dbReference type="InterPro" id="IPR015943">
    <property type="entry name" value="WD40/YVTN_repeat-like_dom_sf"/>
</dbReference>
<evidence type="ECO:0000256" key="4">
    <source>
        <dbReference type="PROSITE-ProRule" id="PRU00221"/>
    </source>
</evidence>
<dbReference type="InterPro" id="IPR036322">
    <property type="entry name" value="WD40_repeat_dom_sf"/>
</dbReference>
<dbReference type="GO" id="GO:0007095">
    <property type="term" value="P:mitotic G2 DNA damage checkpoint signaling"/>
    <property type="evidence" value="ECO:0007669"/>
    <property type="project" value="TreeGrafter"/>
</dbReference>
<reference evidence="7 8" key="2">
    <citation type="journal article" date="2018" name="Elife">
        <title>Firefly genomes illuminate parallel origins of bioluminescence in beetles.</title>
        <authorList>
            <person name="Fallon T.R."/>
            <person name="Lower S.E."/>
            <person name="Chang C.H."/>
            <person name="Bessho-Uehara M."/>
            <person name="Martin G.J."/>
            <person name="Bewick A.J."/>
            <person name="Behringer M."/>
            <person name="Debat H.J."/>
            <person name="Wong I."/>
            <person name="Day J.C."/>
            <person name="Suvorov A."/>
            <person name="Silva C.J."/>
            <person name="Stanger-Hall K.F."/>
            <person name="Hall D.W."/>
            <person name="Schmitz R.J."/>
            <person name="Nelson D.R."/>
            <person name="Lewis S.M."/>
            <person name="Shigenobu S."/>
            <person name="Bybee S.M."/>
            <person name="Larracuente A.M."/>
            <person name="Oba Y."/>
            <person name="Weng J.K."/>
        </authorList>
    </citation>
    <scope>NUCLEOTIDE SEQUENCE [LARGE SCALE GENOMIC DNA]</scope>
    <source>
        <strain evidence="7">1611_PpyrPB1</strain>
        <tissue evidence="7">Whole body</tissue>
    </source>
</reference>
<organism evidence="6">
    <name type="scientific">Photinus pyralis</name>
    <name type="common">Common eastern firefly</name>
    <name type="synonym">Lampyris pyralis</name>
    <dbReference type="NCBI Taxonomy" id="7054"/>
    <lineage>
        <taxon>Eukaryota</taxon>
        <taxon>Metazoa</taxon>
        <taxon>Ecdysozoa</taxon>
        <taxon>Arthropoda</taxon>
        <taxon>Hexapoda</taxon>
        <taxon>Insecta</taxon>
        <taxon>Pterygota</taxon>
        <taxon>Neoptera</taxon>
        <taxon>Endopterygota</taxon>
        <taxon>Coleoptera</taxon>
        <taxon>Polyphaga</taxon>
        <taxon>Elateriformia</taxon>
        <taxon>Elateroidea</taxon>
        <taxon>Lampyridae</taxon>
        <taxon>Lampyrinae</taxon>
        <taxon>Photinus</taxon>
    </lineage>
</organism>
<feature type="compositionally biased region" description="Basic and acidic residues" evidence="5">
    <location>
        <begin position="532"/>
        <end position="546"/>
    </location>
</feature>
<accession>A0A1Y1KQT6</accession>
<feature type="repeat" description="WD" evidence="4">
    <location>
        <begin position="135"/>
        <end position="170"/>
    </location>
</feature>
<dbReference type="GO" id="GO:0030674">
    <property type="term" value="F:protein-macromolecule adaptor activity"/>
    <property type="evidence" value="ECO:0007669"/>
    <property type="project" value="TreeGrafter"/>
</dbReference>
<evidence type="ECO:0000256" key="3">
    <source>
        <dbReference type="ARBA" id="ARBA00038344"/>
    </source>
</evidence>
<keyword evidence="8" id="KW-1185">Reference proteome</keyword>
<dbReference type="Pfam" id="PF00400">
    <property type="entry name" value="WD40"/>
    <property type="match status" value="4"/>
</dbReference>
<keyword evidence="4" id="KW-0853">WD repeat</keyword>
<feature type="region of interest" description="Disordered" evidence="5">
    <location>
        <begin position="521"/>
        <end position="591"/>
    </location>
</feature>
<dbReference type="InterPro" id="IPR051865">
    <property type="entry name" value="WD-repeat_CDT2_adapter"/>
</dbReference>
<dbReference type="PANTHER" id="PTHR22852">
    <property type="entry name" value="LETHAL 2 DENTICLELESS PROTEIN RETINOIC ACID-REGULATED NUCLEAR MATRIX-ASSOCIATED PROTEIN"/>
    <property type="match status" value="1"/>
</dbReference>
<evidence type="ECO:0000313" key="7">
    <source>
        <dbReference type="EMBL" id="KAB0799925.1"/>
    </source>
</evidence>
<dbReference type="EMBL" id="GEZM01082891">
    <property type="protein sequence ID" value="JAV61237.1"/>
    <property type="molecule type" value="Transcribed_RNA"/>
</dbReference>
<dbReference type="OrthoDB" id="2096344at2759"/>
<comment type="similarity">
    <text evidence="3">Belongs to the WD repeat cdt2 family.</text>
</comment>
<feature type="compositionally biased region" description="Low complexity" evidence="5">
    <location>
        <begin position="580"/>
        <end position="591"/>
    </location>
</feature>
<feature type="repeat" description="WD" evidence="4">
    <location>
        <begin position="340"/>
        <end position="374"/>
    </location>
</feature>
<dbReference type="InterPro" id="IPR001680">
    <property type="entry name" value="WD40_rpt"/>
</dbReference>
<name>A0A1Y1KQT6_PHOPY</name>
<dbReference type="Proteomes" id="UP000327044">
    <property type="component" value="Unassembled WGS sequence"/>
</dbReference>
<dbReference type="PROSITE" id="PS50082">
    <property type="entry name" value="WD_REPEATS_2"/>
    <property type="match status" value="4"/>
</dbReference>